<dbReference type="InterPro" id="IPR051465">
    <property type="entry name" value="Cell_Envelope_Struct_Comp"/>
</dbReference>
<evidence type="ECO:0000256" key="2">
    <source>
        <dbReference type="SAM" id="Coils"/>
    </source>
</evidence>
<dbReference type="Pfam" id="PF00395">
    <property type="entry name" value="SLH"/>
    <property type="match status" value="2"/>
</dbReference>
<dbReference type="KEGG" id="psua:FLK61_38220"/>
<dbReference type="EMBL" id="CP041372">
    <property type="protein sequence ID" value="QKS72466.1"/>
    <property type="molecule type" value="Genomic_DNA"/>
</dbReference>
<name>A0A859FJ42_9BACI</name>
<protein>
    <submittedName>
        <fullName evidence="5">S-layer homology domain-containing protein</fullName>
    </submittedName>
</protein>
<accession>A0A859FJ42</accession>
<organism evidence="5 6">
    <name type="scientific">Paenalkalicoccus suaedae</name>
    <dbReference type="NCBI Taxonomy" id="2592382"/>
    <lineage>
        <taxon>Bacteria</taxon>
        <taxon>Bacillati</taxon>
        <taxon>Bacillota</taxon>
        <taxon>Bacilli</taxon>
        <taxon>Bacillales</taxon>
        <taxon>Bacillaceae</taxon>
        <taxon>Paenalkalicoccus</taxon>
    </lineage>
</organism>
<reference evidence="6" key="1">
    <citation type="submission" date="2019-07" db="EMBL/GenBank/DDBJ databases">
        <title>Bacillus alkalisoli sp. nov. isolated from saline soil.</title>
        <authorList>
            <person name="Sun J.-Q."/>
            <person name="Xu L."/>
        </authorList>
    </citation>
    <scope>NUCLEOTIDE SEQUENCE [LARGE SCALE GENOMIC DNA]</scope>
    <source>
        <strain evidence="6">M4U3P1</strain>
    </source>
</reference>
<dbReference type="PROSITE" id="PS51272">
    <property type="entry name" value="SLH"/>
    <property type="match status" value="2"/>
</dbReference>
<evidence type="ECO:0000256" key="1">
    <source>
        <dbReference type="ARBA" id="ARBA00022729"/>
    </source>
</evidence>
<sequence>MVASVAPGAVFANEHAHSFTDIDLEGENLEVIEKLVEAGIINGFPDNTFRPHASITREQAALMMYRALELEGATDVVNTLSQFNDIDPNHRSAVEIAAVIEAGIFKGYNGNLHMGDVISRQEMVSVIVRTFNLELNGETTEFVDEDTIHVSHIEAVKILQSWGVLLGMPHGDGYRFGASDELTRLAFSLMLTRSIETVEEIEAEEPIEDEEDPEDELPGNEEENDDEQVDEEEEEEEVTPAPPGDGWSPGPVGPGPIVTPEDPEEEEEEVSEPTIVSVSLGENATVEVNVGETHEFPETAIAQLSDETSESVSINWRNRSIRFDEPGIEVFEGFVEGFDQPVTQTVSVVQEGIELSEGGTAATVSNAEGFGTALANDALSTIFVSASFDYEGEPARSYTNVEVAEDVNVDFGGSSFTSISIKGNSDISNVHANSVMITGNDVSLTNAEVYYDLEVEGNNANITDSEVGDITVGANVTNITLNAVQDTSTSVHTFSGGGDNSVNLEAGTDLNGEVIIDAEDDIKFTGDGLLTGLVRHTSEATLYMDAQAKEVVIEAPSEVYVTKNINTFMARVSEVKVFIDEEELITNANYREGEDAPTVSSIINVDEEIETMSISSSSTGLSFNSVVDKVAFNHYLRVAGVHLTNNLKNQGNTNGKYPVEVYNVFAEVVNKANELDLETLSQIEVDTETDIVLKGIRDFSNGRVFLDDSFRDIRSHVREQERLLNRSTRGNNPGQFEENAYDYFKKLVEDAREEVDAAEMSAERIEELKNELTQAREEFLKAYNPLWWEPKEDEWTEGRVTLKLLDEEEVRYYGTTFVYLDEEGEFLEYGFWENASFDGHEISHNRLAYLDDVHTIYYFTNTSSTIYDGTFTVEEFKNGVDIELTREGNDYSQVTFDVTEDFTEYYVSLGKSYTRSGGTPFNFSVGVTSDQPLYIPHGSYFSNIEGRIEDKWFLSHNRNQLINDEFTQFIVNPENLKDVDIRFDKSTIADGLSWSLNYAFLDYTRYGIDYFYTSFINFHNNFEDSQALLIDEDAIIRTVSLQAKHPSRNETYYVNMTPAINDGLKAILMDTAFELNYSDLYEEGMDIIPGTNLAEILNLRVVDSFNNHLDDISFDLENERYYADVEITISSENESNTFKRSLGYMGYLWTGFLQHGYTGEVTLDINFPDIDVVLPPDQTFTFNMVSYEDYHNNEGTEATPIENDEVIYEEVEGEVSATIDYNN</sequence>
<gene>
    <name evidence="5" type="ORF">FLK61_38220</name>
</gene>
<dbReference type="Pfam" id="PF07532">
    <property type="entry name" value="Big_4"/>
    <property type="match status" value="1"/>
</dbReference>
<feature type="coiled-coil region" evidence="2">
    <location>
        <begin position="748"/>
        <end position="782"/>
    </location>
</feature>
<feature type="compositionally biased region" description="Low complexity" evidence="3">
    <location>
        <begin position="244"/>
        <end position="260"/>
    </location>
</feature>
<feature type="domain" description="SLH" evidence="4">
    <location>
        <begin position="15"/>
        <end position="78"/>
    </location>
</feature>
<evidence type="ECO:0000313" key="6">
    <source>
        <dbReference type="Proteomes" id="UP000318138"/>
    </source>
</evidence>
<keyword evidence="6" id="KW-1185">Reference proteome</keyword>
<dbReference type="AlphaFoldDB" id="A0A859FJ42"/>
<dbReference type="Proteomes" id="UP000318138">
    <property type="component" value="Chromosome"/>
</dbReference>
<keyword evidence="2" id="KW-0175">Coiled coil</keyword>
<evidence type="ECO:0000313" key="5">
    <source>
        <dbReference type="EMBL" id="QKS72466.1"/>
    </source>
</evidence>
<dbReference type="InterPro" id="IPR001119">
    <property type="entry name" value="SLH_dom"/>
</dbReference>
<feature type="region of interest" description="Disordered" evidence="3">
    <location>
        <begin position="198"/>
        <end position="275"/>
    </location>
</feature>
<proteinExistence type="predicted"/>
<evidence type="ECO:0000256" key="3">
    <source>
        <dbReference type="SAM" id="MobiDB-lite"/>
    </source>
</evidence>
<dbReference type="InterPro" id="IPR011081">
    <property type="entry name" value="Big_4"/>
</dbReference>
<evidence type="ECO:0000259" key="4">
    <source>
        <dbReference type="PROSITE" id="PS51272"/>
    </source>
</evidence>
<dbReference type="PANTHER" id="PTHR43308:SF5">
    <property type="entry name" value="S-LAYER PROTEIN _ PEPTIDOGLYCAN ENDO-BETA-N-ACETYLGLUCOSAMINIDASE"/>
    <property type="match status" value="1"/>
</dbReference>
<dbReference type="PANTHER" id="PTHR43308">
    <property type="entry name" value="OUTER MEMBRANE PROTEIN ALPHA-RELATED"/>
    <property type="match status" value="1"/>
</dbReference>
<feature type="compositionally biased region" description="Acidic residues" evidence="3">
    <location>
        <begin position="261"/>
        <end position="271"/>
    </location>
</feature>
<feature type="domain" description="SLH" evidence="4">
    <location>
        <begin position="79"/>
        <end position="141"/>
    </location>
</feature>
<keyword evidence="1" id="KW-0732">Signal</keyword>
<feature type="compositionally biased region" description="Acidic residues" evidence="3">
    <location>
        <begin position="198"/>
        <end position="238"/>
    </location>
</feature>